<feature type="region of interest" description="Disordered" evidence="4">
    <location>
        <begin position="20"/>
        <end position="45"/>
    </location>
</feature>
<dbReference type="OrthoDB" id="9810636at2"/>
<dbReference type="SUPFAM" id="SSF53807">
    <property type="entry name" value="Helical backbone' metal receptor"/>
    <property type="match status" value="1"/>
</dbReference>
<dbReference type="GO" id="GO:0030001">
    <property type="term" value="P:metal ion transport"/>
    <property type="evidence" value="ECO:0007669"/>
    <property type="project" value="InterPro"/>
</dbReference>
<dbReference type="EMBL" id="RQZG01000001">
    <property type="protein sequence ID" value="RRD07095.1"/>
    <property type="molecule type" value="Genomic_DNA"/>
</dbReference>
<dbReference type="PANTHER" id="PTHR42953:SF3">
    <property type="entry name" value="HIGH-AFFINITY ZINC UPTAKE SYSTEM PROTEIN ZNUA"/>
    <property type="match status" value="1"/>
</dbReference>
<evidence type="ECO:0000313" key="7">
    <source>
        <dbReference type="Proteomes" id="UP000280819"/>
    </source>
</evidence>
<keyword evidence="3 5" id="KW-0732">Signal</keyword>
<dbReference type="Proteomes" id="UP000280819">
    <property type="component" value="Unassembled WGS sequence"/>
</dbReference>
<feature type="signal peptide" evidence="5">
    <location>
        <begin position="1"/>
        <end position="23"/>
    </location>
</feature>
<protein>
    <submittedName>
        <fullName evidence="6">Zinc ABC transporter substrate-binding protein</fullName>
    </submittedName>
</protein>
<organism evidence="6 7">
    <name type="scientific">Arachnia propionica</name>
    <dbReference type="NCBI Taxonomy" id="1750"/>
    <lineage>
        <taxon>Bacteria</taxon>
        <taxon>Bacillati</taxon>
        <taxon>Actinomycetota</taxon>
        <taxon>Actinomycetes</taxon>
        <taxon>Propionibacteriales</taxon>
        <taxon>Propionibacteriaceae</taxon>
        <taxon>Arachnia</taxon>
    </lineage>
</organism>
<dbReference type="RefSeq" id="WP_124841849.1">
    <property type="nucleotide sequence ID" value="NZ_RQZG01000001.1"/>
</dbReference>
<dbReference type="Pfam" id="PF01297">
    <property type="entry name" value="ZnuA"/>
    <property type="match status" value="1"/>
</dbReference>
<feature type="compositionally biased region" description="Basic and acidic residues" evidence="4">
    <location>
        <begin position="140"/>
        <end position="179"/>
    </location>
</feature>
<dbReference type="InterPro" id="IPR006127">
    <property type="entry name" value="ZnuA-like"/>
</dbReference>
<comment type="caution">
    <text evidence="6">The sequence shown here is derived from an EMBL/GenBank/DDBJ whole genome shotgun (WGS) entry which is preliminary data.</text>
</comment>
<dbReference type="InterPro" id="IPR050492">
    <property type="entry name" value="Bact_metal-bind_prot9"/>
</dbReference>
<sequence>MKSRVLTFAAAATLLLSACSSGGQPETSPSTSPAATSSTPAAGDSPAAGTLNVSVAFYPIEFAATAVGADRITVTSLTTPGVEPHDLELTPQQVAGLDEADLVVYLKGFQPAVDEAVEASKAKHKLDLATVIELHPLSDNGHDHDHDGKDDHGHDHEGEKGHDDHATEEGHDDHDHGGVDPHYWLDATLMARSVEAIAGELGTIDAANKATYEANAKSTVAELTSLDEEYKKGLGSCQVKTVITTHAAFGYLTERYGLEQVGISGLSPNEQPSPARIAEVQEEAKEHNVTTIFFETLTSPEVAQSIAGDLGLKTAVLDPLEGVTPDSPGTDYPSIMKANLKALQEANGCS</sequence>
<comment type="similarity">
    <text evidence="1">Belongs to the bacterial solute-binding protein 9 family.</text>
</comment>
<feature type="region of interest" description="Disordered" evidence="4">
    <location>
        <begin position="137"/>
        <end position="179"/>
    </location>
</feature>
<reference evidence="6 7" key="1">
    <citation type="submission" date="2018-11" db="EMBL/GenBank/DDBJ databases">
        <title>Genomes From Bacteria Associated with the Canine Oral Cavity: a Test Case for Automated Genome-Based Taxonomic Assignment.</title>
        <authorList>
            <person name="Coil D.A."/>
            <person name="Jospin G."/>
            <person name="Darling A.E."/>
            <person name="Wallis C."/>
            <person name="Davis I.J."/>
            <person name="Harris S."/>
            <person name="Eisen J.A."/>
            <person name="Holcombe L.J."/>
            <person name="O'Flynn C."/>
        </authorList>
    </citation>
    <scope>NUCLEOTIDE SEQUENCE [LARGE SCALE GENOMIC DNA]</scope>
    <source>
        <strain evidence="6 7">OH887_COT-365</strain>
    </source>
</reference>
<gene>
    <name evidence="6" type="ORF">EII34_00970</name>
</gene>
<keyword evidence="2" id="KW-0813">Transport</keyword>
<dbReference type="PROSITE" id="PS51257">
    <property type="entry name" value="PROKAR_LIPOPROTEIN"/>
    <property type="match status" value="1"/>
</dbReference>
<dbReference type="AlphaFoldDB" id="A0A3P1TD34"/>
<accession>A0A3P1TD34</accession>
<evidence type="ECO:0000256" key="5">
    <source>
        <dbReference type="SAM" id="SignalP"/>
    </source>
</evidence>
<feature type="chain" id="PRO_5039599040" evidence="5">
    <location>
        <begin position="24"/>
        <end position="350"/>
    </location>
</feature>
<name>A0A3P1TD34_9ACTN</name>
<dbReference type="Gene3D" id="3.40.50.1980">
    <property type="entry name" value="Nitrogenase molybdenum iron protein domain"/>
    <property type="match status" value="2"/>
</dbReference>
<evidence type="ECO:0000256" key="4">
    <source>
        <dbReference type="SAM" id="MobiDB-lite"/>
    </source>
</evidence>
<dbReference type="PANTHER" id="PTHR42953">
    <property type="entry name" value="HIGH-AFFINITY ZINC UPTAKE SYSTEM PROTEIN ZNUA-RELATED"/>
    <property type="match status" value="1"/>
</dbReference>
<evidence type="ECO:0000256" key="2">
    <source>
        <dbReference type="ARBA" id="ARBA00022448"/>
    </source>
</evidence>
<evidence type="ECO:0000256" key="3">
    <source>
        <dbReference type="ARBA" id="ARBA00022729"/>
    </source>
</evidence>
<evidence type="ECO:0000256" key="1">
    <source>
        <dbReference type="ARBA" id="ARBA00011028"/>
    </source>
</evidence>
<dbReference type="GO" id="GO:0046872">
    <property type="term" value="F:metal ion binding"/>
    <property type="evidence" value="ECO:0007669"/>
    <property type="project" value="InterPro"/>
</dbReference>
<evidence type="ECO:0000313" key="6">
    <source>
        <dbReference type="EMBL" id="RRD07095.1"/>
    </source>
</evidence>
<proteinExistence type="inferred from homology"/>